<dbReference type="Proteomes" id="UP000515156">
    <property type="component" value="Chromosome 3"/>
</dbReference>
<dbReference type="KEGG" id="muo:115464362"/>
<protein>
    <submittedName>
        <fullName evidence="9">E3 ubiquitin-protein ligase TRIM39-like</fullName>
    </submittedName>
</protein>
<name>A0A6P7XJX4_9AMPH</name>
<dbReference type="SMART" id="SM00184">
    <property type="entry name" value="RING"/>
    <property type="match status" value="1"/>
</dbReference>
<evidence type="ECO:0000256" key="1">
    <source>
        <dbReference type="ARBA" id="ARBA00022723"/>
    </source>
</evidence>
<dbReference type="SUPFAM" id="SSF57850">
    <property type="entry name" value="RING/U-box"/>
    <property type="match status" value="1"/>
</dbReference>
<reference evidence="9" key="1">
    <citation type="submission" date="2025-08" db="UniProtKB">
        <authorList>
            <consortium name="RefSeq"/>
        </authorList>
    </citation>
    <scope>IDENTIFICATION</scope>
</reference>
<dbReference type="InterPro" id="IPR050143">
    <property type="entry name" value="TRIM/RBCC"/>
</dbReference>
<dbReference type="Pfam" id="PF00643">
    <property type="entry name" value="zf-B_box"/>
    <property type="match status" value="1"/>
</dbReference>
<gene>
    <name evidence="9" type="primary">LOC115464362</name>
</gene>
<dbReference type="SMART" id="SM00336">
    <property type="entry name" value="BBOX"/>
    <property type="match status" value="1"/>
</dbReference>
<evidence type="ECO:0000313" key="9">
    <source>
        <dbReference type="RefSeq" id="XP_030050609.1"/>
    </source>
</evidence>
<evidence type="ECO:0000256" key="5">
    <source>
        <dbReference type="SAM" id="Coils"/>
    </source>
</evidence>
<dbReference type="AlphaFoldDB" id="A0A6P7XJX4"/>
<dbReference type="PROSITE" id="PS00518">
    <property type="entry name" value="ZF_RING_1"/>
    <property type="match status" value="1"/>
</dbReference>
<dbReference type="InterPro" id="IPR000315">
    <property type="entry name" value="Znf_B-box"/>
</dbReference>
<dbReference type="InterPro" id="IPR017907">
    <property type="entry name" value="Znf_RING_CS"/>
</dbReference>
<dbReference type="Pfam" id="PF15227">
    <property type="entry name" value="zf-C3HC4_4"/>
    <property type="match status" value="1"/>
</dbReference>
<organism evidence="8 9">
    <name type="scientific">Microcaecilia unicolor</name>
    <dbReference type="NCBI Taxonomy" id="1415580"/>
    <lineage>
        <taxon>Eukaryota</taxon>
        <taxon>Metazoa</taxon>
        <taxon>Chordata</taxon>
        <taxon>Craniata</taxon>
        <taxon>Vertebrata</taxon>
        <taxon>Euteleostomi</taxon>
        <taxon>Amphibia</taxon>
        <taxon>Gymnophiona</taxon>
        <taxon>Siphonopidae</taxon>
        <taxon>Microcaecilia</taxon>
    </lineage>
</organism>
<dbReference type="PANTHER" id="PTHR24103">
    <property type="entry name" value="E3 UBIQUITIN-PROTEIN LIGASE TRIM"/>
    <property type="match status" value="1"/>
</dbReference>
<dbReference type="GO" id="GO:0008270">
    <property type="term" value="F:zinc ion binding"/>
    <property type="evidence" value="ECO:0007669"/>
    <property type="project" value="UniProtKB-KW"/>
</dbReference>
<keyword evidence="2 4" id="KW-0863">Zinc-finger</keyword>
<dbReference type="OrthoDB" id="9049620at2759"/>
<dbReference type="PROSITE" id="PS50089">
    <property type="entry name" value="ZF_RING_2"/>
    <property type="match status" value="1"/>
</dbReference>
<feature type="coiled-coil region" evidence="5">
    <location>
        <begin position="213"/>
        <end position="248"/>
    </location>
</feature>
<keyword evidence="5" id="KW-0175">Coiled coil</keyword>
<feature type="domain" description="B box-type" evidence="7">
    <location>
        <begin position="90"/>
        <end position="131"/>
    </location>
</feature>
<accession>A0A6P7XJX4</accession>
<evidence type="ECO:0000256" key="2">
    <source>
        <dbReference type="ARBA" id="ARBA00022771"/>
    </source>
</evidence>
<evidence type="ECO:0000256" key="4">
    <source>
        <dbReference type="PROSITE-ProRule" id="PRU00024"/>
    </source>
</evidence>
<dbReference type="InParanoid" id="A0A6P7XJX4"/>
<dbReference type="SUPFAM" id="SSF57845">
    <property type="entry name" value="B-box zinc-binding domain"/>
    <property type="match status" value="1"/>
</dbReference>
<evidence type="ECO:0000259" key="7">
    <source>
        <dbReference type="PROSITE" id="PS50119"/>
    </source>
</evidence>
<evidence type="ECO:0000313" key="8">
    <source>
        <dbReference type="Proteomes" id="UP000515156"/>
    </source>
</evidence>
<dbReference type="GeneID" id="115464362"/>
<dbReference type="Gene3D" id="3.30.160.60">
    <property type="entry name" value="Classic Zinc Finger"/>
    <property type="match status" value="1"/>
</dbReference>
<dbReference type="InterPro" id="IPR001841">
    <property type="entry name" value="Znf_RING"/>
</dbReference>
<feature type="domain" description="RING-type" evidence="6">
    <location>
        <begin position="16"/>
        <end position="57"/>
    </location>
</feature>
<evidence type="ECO:0000256" key="3">
    <source>
        <dbReference type="ARBA" id="ARBA00022833"/>
    </source>
</evidence>
<dbReference type="InterPro" id="IPR013083">
    <property type="entry name" value="Znf_RING/FYVE/PHD"/>
</dbReference>
<sequence length="335" mass="38774">MAAANPAENLRKEASCAICLDYFTDPVTIDCGHNFCRSCISGSWEGTGTDFPCPQCREWSRHRTSIRPNRQLANVIETARKLSQGSAGRKKCNVCEKHEEKLKLFCREDQRVICVVCKRSRDHASHTVIPVKRLHRDTRAETGILQKANKPLCLSLSTLTISQQKIEKCLRPLRKDLEYLLQFKSEEEKKAEELRSGTEIMRQKIVSDFEDLYQFLNKKKQSLLSKLEEEEKKALRKIRENVMRVEEQSSSLMQFISETEEKCQQKAIRLLKDIKGILSRCQKRRIPKPVVVSTEVETCFSLSYRHELNKCLQNLENTGWKVTDTQFSRCVSKLT</sequence>
<dbReference type="RefSeq" id="XP_030050609.1">
    <property type="nucleotide sequence ID" value="XM_030194749.1"/>
</dbReference>
<keyword evidence="8" id="KW-1185">Reference proteome</keyword>
<keyword evidence="1" id="KW-0479">Metal-binding</keyword>
<proteinExistence type="predicted"/>
<evidence type="ECO:0000259" key="6">
    <source>
        <dbReference type="PROSITE" id="PS50089"/>
    </source>
</evidence>
<dbReference type="Gene3D" id="3.30.40.10">
    <property type="entry name" value="Zinc/RING finger domain, C3HC4 (zinc finger)"/>
    <property type="match status" value="1"/>
</dbReference>
<dbReference type="PROSITE" id="PS50119">
    <property type="entry name" value="ZF_BBOX"/>
    <property type="match status" value="1"/>
</dbReference>
<keyword evidence="3" id="KW-0862">Zinc</keyword>
<dbReference type="CDD" id="cd16594">
    <property type="entry name" value="RING-HC_TRIM7-like_C-IV"/>
    <property type="match status" value="1"/>
</dbReference>